<proteinExistence type="predicted"/>
<dbReference type="EMBL" id="FNWJ01000001">
    <property type="protein sequence ID" value="SEH10749.1"/>
    <property type="molecule type" value="Genomic_DNA"/>
</dbReference>
<gene>
    <name evidence="1" type="ORF">SAMN02745716_0538</name>
</gene>
<evidence type="ECO:0000313" key="1">
    <source>
        <dbReference type="EMBL" id="SEH10749.1"/>
    </source>
</evidence>
<evidence type="ECO:0000313" key="2">
    <source>
        <dbReference type="Proteomes" id="UP000222056"/>
    </source>
</evidence>
<accession>A0A1H6FIR8</accession>
<sequence length="186" mass="20109">MASGYSVAPGFSPQKLLGHARDLVPSAAGRGRPPQVGLRRAVSAAYYAVFHALTERLAGASLAHLAPGDLSVLRRQIDHAALDRALRAASGRGAPTLHDPRAKQLGHLARATLARNATVRDLAKRFSTLRKEREAADYDHVKMFNRGEVLELVRSAELALRAVGSLTDEEARTLFALALLVQRPPR</sequence>
<dbReference type="AlphaFoldDB" id="A0A1H6FIR8"/>
<dbReference type="OrthoDB" id="7845978at2"/>
<reference evidence="2" key="1">
    <citation type="submission" date="2016-10" db="EMBL/GenBank/DDBJ databases">
        <authorList>
            <person name="Varghese N."/>
            <person name="Submissions S."/>
        </authorList>
    </citation>
    <scope>NUCLEOTIDE SEQUENCE [LARGE SCALE GENOMIC DNA]</scope>
    <source>
        <strain evidence="2">ATCC 35263</strain>
    </source>
</reference>
<dbReference type="RefSeq" id="WP_143038548.1">
    <property type="nucleotide sequence ID" value="NZ_FNWJ01000001.1"/>
</dbReference>
<dbReference type="Proteomes" id="UP000222056">
    <property type="component" value="Unassembled WGS sequence"/>
</dbReference>
<organism evidence="1 2">
    <name type="scientific">Thermoleophilum album</name>
    <dbReference type="NCBI Taxonomy" id="29539"/>
    <lineage>
        <taxon>Bacteria</taxon>
        <taxon>Bacillati</taxon>
        <taxon>Actinomycetota</taxon>
        <taxon>Thermoleophilia</taxon>
        <taxon>Thermoleophilales</taxon>
        <taxon>Thermoleophilaceae</taxon>
        <taxon>Thermoleophilum</taxon>
    </lineage>
</organism>
<name>A0A1H6FIR8_THEAL</name>
<evidence type="ECO:0008006" key="3">
    <source>
        <dbReference type="Google" id="ProtNLM"/>
    </source>
</evidence>
<dbReference type="Gene3D" id="1.20.120.330">
    <property type="entry name" value="Nucleotidyltransferases domain 2"/>
    <property type="match status" value="1"/>
</dbReference>
<keyword evidence="2" id="KW-1185">Reference proteome</keyword>
<protein>
    <recommendedName>
        <fullName evidence="3">HEPN domain-containing protein</fullName>
    </recommendedName>
</protein>